<dbReference type="Proteomes" id="UP000299102">
    <property type="component" value="Unassembled WGS sequence"/>
</dbReference>
<sequence length="82" mass="9094">MEEEWGVGRGVGLRNFDPLDEIQQRRHLFHVKKVTFRGVGAVRMPVCAAPASKTLTEGTVIAKNWFASPLVLHLVPVQALCI</sequence>
<comment type="caution">
    <text evidence="1">The sequence shown here is derived from an EMBL/GenBank/DDBJ whole genome shotgun (WGS) entry which is preliminary data.</text>
</comment>
<protein>
    <submittedName>
        <fullName evidence="1">Uncharacterized protein</fullName>
    </submittedName>
</protein>
<organism evidence="1 2">
    <name type="scientific">Eumeta variegata</name>
    <name type="common">Bagworm moth</name>
    <name type="synonym">Eumeta japonica</name>
    <dbReference type="NCBI Taxonomy" id="151549"/>
    <lineage>
        <taxon>Eukaryota</taxon>
        <taxon>Metazoa</taxon>
        <taxon>Ecdysozoa</taxon>
        <taxon>Arthropoda</taxon>
        <taxon>Hexapoda</taxon>
        <taxon>Insecta</taxon>
        <taxon>Pterygota</taxon>
        <taxon>Neoptera</taxon>
        <taxon>Endopterygota</taxon>
        <taxon>Lepidoptera</taxon>
        <taxon>Glossata</taxon>
        <taxon>Ditrysia</taxon>
        <taxon>Tineoidea</taxon>
        <taxon>Psychidae</taxon>
        <taxon>Oiketicinae</taxon>
        <taxon>Eumeta</taxon>
    </lineage>
</organism>
<dbReference type="AlphaFoldDB" id="A0A4C1YXY1"/>
<dbReference type="EMBL" id="BGZK01001446">
    <property type="protein sequence ID" value="GBP80110.1"/>
    <property type="molecule type" value="Genomic_DNA"/>
</dbReference>
<reference evidence="1 2" key="1">
    <citation type="journal article" date="2019" name="Commun. Biol.">
        <title>The bagworm genome reveals a unique fibroin gene that provides high tensile strength.</title>
        <authorList>
            <person name="Kono N."/>
            <person name="Nakamura H."/>
            <person name="Ohtoshi R."/>
            <person name="Tomita M."/>
            <person name="Numata K."/>
            <person name="Arakawa K."/>
        </authorList>
    </citation>
    <scope>NUCLEOTIDE SEQUENCE [LARGE SCALE GENOMIC DNA]</scope>
</reference>
<gene>
    <name evidence="1" type="ORF">EVAR_55928_1</name>
</gene>
<evidence type="ECO:0000313" key="1">
    <source>
        <dbReference type="EMBL" id="GBP80110.1"/>
    </source>
</evidence>
<evidence type="ECO:0000313" key="2">
    <source>
        <dbReference type="Proteomes" id="UP000299102"/>
    </source>
</evidence>
<accession>A0A4C1YXY1</accession>
<proteinExistence type="predicted"/>
<keyword evidence="2" id="KW-1185">Reference proteome</keyword>
<name>A0A4C1YXY1_EUMVA</name>